<name>A0ACB7PFZ8_9PEZI</name>
<dbReference type="EMBL" id="JAGIZQ010000003">
    <property type="protein sequence ID" value="KAH6636590.1"/>
    <property type="molecule type" value="Genomic_DNA"/>
</dbReference>
<organism evidence="1 2">
    <name type="scientific">Chaetomium tenue</name>
    <dbReference type="NCBI Taxonomy" id="1854479"/>
    <lineage>
        <taxon>Eukaryota</taxon>
        <taxon>Fungi</taxon>
        <taxon>Dikarya</taxon>
        <taxon>Ascomycota</taxon>
        <taxon>Pezizomycotina</taxon>
        <taxon>Sordariomycetes</taxon>
        <taxon>Sordariomycetidae</taxon>
        <taxon>Sordariales</taxon>
        <taxon>Chaetomiaceae</taxon>
        <taxon>Chaetomium</taxon>
    </lineage>
</organism>
<evidence type="ECO:0000313" key="1">
    <source>
        <dbReference type="EMBL" id="KAH6636590.1"/>
    </source>
</evidence>
<reference evidence="1 2" key="1">
    <citation type="journal article" date="2021" name="Nat. Commun.">
        <title>Genetic determinants of endophytism in the Arabidopsis root mycobiome.</title>
        <authorList>
            <person name="Mesny F."/>
            <person name="Miyauchi S."/>
            <person name="Thiergart T."/>
            <person name="Pickel B."/>
            <person name="Atanasova L."/>
            <person name="Karlsson M."/>
            <person name="Huettel B."/>
            <person name="Barry K.W."/>
            <person name="Haridas S."/>
            <person name="Chen C."/>
            <person name="Bauer D."/>
            <person name="Andreopoulos W."/>
            <person name="Pangilinan J."/>
            <person name="LaButti K."/>
            <person name="Riley R."/>
            <person name="Lipzen A."/>
            <person name="Clum A."/>
            <person name="Drula E."/>
            <person name="Henrissat B."/>
            <person name="Kohler A."/>
            <person name="Grigoriev I.V."/>
            <person name="Martin F.M."/>
            <person name="Hacquard S."/>
        </authorList>
    </citation>
    <scope>NUCLEOTIDE SEQUENCE [LARGE SCALE GENOMIC DNA]</scope>
    <source>
        <strain evidence="1 2">MPI-SDFR-AT-0079</strain>
    </source>
</reference>
<gene>
    <name evidence="1" type="ORF">F5144DRAFT_186040</name>
</gene>
<keyword evidence="2" id="KW-1185">Reference proteome</keyword>
<comment type="caution">
    <text evidence="1">The sequence shown here is derived from an EMBL/GenBank/DDBJ whole genome shotgun (WGS) entry which is preliminary data.</text>
</comment>
<dbReference type="Proteomes" id="UP000724584">
    <property type="component" value="Unassembled WGS sequence"/>
</dbReference>
<evidence type="ECO:0000313" key="2">
    <source>
        <dbReference type="Proteomes" id="UP000724584"/>
    </source>
</evidence>
<protein>
    <submittedName>
        <fullName evidence="1">AAA domain-containing protein</fullName>
    </submittedName>
</protein>
<proteinExistence type="predicted"/>
<accession>A0ACB7PFZ8</accession>
<sequence length="221" mass="23977">MLPVFVHCEGAVVHIDERTGSKKSRGQTRAALDIATELVNEGVDPTNISILSPYIANGMENPVYFISSARYPDKTQLTPSTVELIRQLRQLPSYEPLVLMGEASTVDSFQGQENDIIIVVMGTSFPQPGPGFTADPHRLNVLLTRQRCGLVVVGNVDLRGPGSYDGGWGGGRGGGRGGAKPHAFLVVSPSGERQWVGAPMLQHIHRRMIENGRVVRINARE</sequence>